<reference evidence="2 3" key="1">
    <citation type="submission" date="2016-03" db="EMBL/GenBank/DDBJ databases">
        <title>Cyphomyrmex costatus WGS genome.</title>
        <authorList>
            <person name="Nygaard S."/>
            <person name="Hu H."/>
            <person name="Boomsma J."/>
            <person name="Zhang G."/>
        </authorList>
    </citation>
    <scope>NUCLEOTIDE SEQUENCE [LARGE SCALE GENOMIC DNA]</scope>
    <source>
        <strain evidence="2">MS0001</strain>
        <tissue evidence="2">Whole body</tissue>
    </source>
</reference>
<dbReference type="EMBL" id="KQ977294">
    <property type="protein sequence ID" value="KYN03903.1"/>
    <property type="molecule type" value="Genomic_DNA"/>
</dbReference>
<accession>A0A151IJV0</accession>
<feature type="region of interest" description="Disordered" evidence="1">
    <location>
        <begin position="126"/>
        <end position="146"/>
    </location>
</feature>
<proteinExistence type="predicted"/>
<evidence type="ECO:0000256" key="1">
    <source>
        <dbReference type="SAM" id="MobiDB-lite"/>
    </source>
</evidence>
<evidence type="ECO:0000313" key="3">
    <source>
        <dbReference type="Proteomes" id="UP000078542"/>
    </source>
</evidence>
<keyword evidence="3" id="KW-1185">Reference proteome</keyword>
<name>A0A151IJV0_9HYME</name>
<dbReference type="AlphaFoldDB" id="A0A151IJV0"/>
<gene>
    <name evidence="2" type="ORF">ALC62_05204</name>
</gene>
<protein>
    <submittedName>
        <fullName evidence="2">Uncharacterized protein</fullName>
    </submittedName>
</protein>
<organism evidence="2 3">
    <name type="scientific">Cyphomyrmex costatus</name>
    <dbReference type="NCBI Taxonomy" id="456900"/>
    <lineage>
        <taxon>Eukaryota</taxon>
        <taxon>Metazoa</taxon>
        <taxon>Ecdysozoa</taxon>
        <taxon>Arthropoda</taxon>
        <taxon>Hexapoda</taxon>
        <taxon>Insecta</taxon>
        <taxon>Pterygota</taxon>
        <taxon>Neoptera</taxon>
        <taxon>Endopterygota</taxon>
        <taxon>Hymenoptera</taxon>
        <taxon>Apocrita</taxon>
        <taxon>Aculeata</taxon>
        <taxon>Formicoidea</taxon>
        <taxon>Formicidae</taxon>
        <taxon>Myrmicinae</taxon>
        <taxon>Cyphomyrmex</taxon>
    </lineage>
</organism>
<evidence type="ECO:0000313" key="2">
    <source>
        <dbReference type="EMBL" id="KYN03903.1"/>
    </source>
</evidence>
<sequence>MSMPMKGKHHHLSHHHHPQQHHQPQQPPPPPHHTPPQHQHQLILNQPVVHAPQTYSAVVTTNTRFLNAGCPCWRGLLAESRPMEYSSRMRLHGGGGRKVLFERMEMLRKKRSYYRSTPRGFHATFPRSTARGLKDPEKNDFCGPPSPFSRVAREKRSVCQFATDYIQKFNRSDGLRDKNLRLW</sequence>
<feature type="region of interest" description="Disordered" evidence="1">
    <location>
        <begin position="1"/>
        <end position="40"/>
    </location>
</feature>
<feature type="compositionally biased region" description="Basic residues" evidence="1">
    <location>
        <begin position="1"/>
        <end position="20"/>
    </location>
</feature>
<dbReference type="Proteomes" id="UP000078542">
    <property type="component" value="Unassembled WGS sequence"/>
</dbReference>
<feature type="compositionally biased region" description="Pro residues" evidence="1">
    <location>
        <begin position="25"/>
        <end position="34"/>
    </location>
</feature>